<evidence type="ECO:0000313" key="1">
    <source>
        <dbReference type="EMBL" id="KAL1893728.1"/>
    </source>
</evidence>
<keyword evidence="2" id="KW-1185">Reference proteome</keyword>
<dbReference type="InterPro" id="IPR036116">
    <property type="entry name" value="FN3_sf"/>
</dbReference>
<dbReference type="Proteomes" id="UP001583186">
    <property type="component" value="Unassembled WGS sequence"/>
</dbReference>
<accession>A0ABR3Z136</accession>
<organism evidence="1 2">
    <name type="scientific">Sporothrix stenoceras</name>
    <dbReference type="NCBI Taxonomy" id="5173"/>
    <lineage>
        <taxon>Eukaryota</taxon>
        <taxon>Fungi</taxon>
        <taxon>Dikarya</taxon>
        <taxon>Ascomycota</taxon>
        <taxon>Pezizomycotina</taxon>
        <taxon>Sordariomycetes</taxon>
        <taxon>Sordariomycetidae</taxon>
        <taxon>Ophiostomatales</taxon>
        <taxon>Ophiostomataceae</taxon>
        <taxon>Sporothrix</taxon>
    </lineage>
</organism>
<dbReference type="CDD" id="cd00063">
    <property type="entry name" value="FN3"/>
    <property type="match status" value="1"/>
</dbReference>
<sequence length="280" mass="29503">MLEHFRFQIRLGYDVYCYGVLVWDRDTPNAFLGAYATQDTSLLISNLKSGHRHSVWVSTYINLNPGSLTEFAVTPGGLPAPAADVVVGGAVPAPPVSVSYVLIDGTTLTLSWPAVANAAGYTIYMKSISGGGFQVIGSTTATSQGIAFLFPGIWTYEFCVGSYNGFYQSIYGGASCVKPTVCCGYTAAAAAVHGPLLLYMGLPRSTETANGSPFSSSEPSVFSSSATSSSNSTINATMLTVDPQVGQLYSLYTQALTAVLQNGTIQNLTFAAPDTVIRLF</sequence>
<dbReference type="InterPro" id="IPR013783">
    <property type="entry name" value="Ig-like_fold"/>
</dbReference>
<proteinExistence type="predicted"/>
<dbReference type="SUPFAM" id="SSF49265">
    <property type="entry name" value="Fibronectin type III"/>
    <property type="match status" value="1"/>
</dbReference>
<dbReference type="Gene3D" id="2.60.40.10">
    <property type="entry name" value="Immunoglobulins"/>
    <property type="match status" value="1"/>
</dbReference>
<reference evidence="1 2" key="1">
    <citation type="journal article" date="2024" name="IMA Fungus">
        <title>IMA Genome - F19 : A genome assembly and annotation guide to empower mycologists, including annotated draft genome sequences of Ceratocystis pirilliformis, Diaporthe australafricana, Fusarium ophioides, Paecilomyces lecythidis, and Sporothrix stenoceras.</title>
        <authorList>
            <person name="Aylward J."/>
            <person name="Wilson A.M."/>
            <person name="Visagie C.M."/>
            <person name="Spraker J."/>
            <person name="Barnes I."/>
            <person name="Buitendag C."/>
            <person name="Ceriani C."/>
            <person name="Del Mar Angel L."/>
            <person name="du Plessis D."/>
            <person name="Fuchs T."/>
            <person name="Gasser K."/>
            <person name="Kramer D."/>
            <person name="Li W."/>
            <person name="Munsamy K."/>
            <person name="Piso A."/>
            <person name="Price J.L."/>
            <person name="Sonnekus B."/>
            <person name="Thomas C."/>
            <person name="van der Nest A."/>
            <person name="van Dijk A."/>
            <person name="van Heerden A."/>
            <person name="van Vuuren N."/>
            <person name="Yilmaz N."/>
            <person name="Duong T.A."/>
            <person name="van der Merwe N.A."/>
            <person name="Wingfield M.J."/>
            <person name="Wingfield B.D."/>
        </authorList>
    </citation>
    <scope>NUCLEOTIDE SEQUENCE [LARGE SCALE GENOMIC DNA]</scope>
    <source>
        <strain evidence="1 2">CMW 5346</strain>
    </source>
</reference>
<name>A0ABR3Z136_9PEZI</name>
<dbReference type="EMBL" id="JAWCUI010000036">
    <property type="protein sequence ID" value="KAL1893728.1"/>
    <property type="molecule type" value="Genomic_DNA"/>
</dbReference>
<comment type="caution">
    <text evidence="1">The sequence shown here is derived from an EMBL/GenBank/DDBJ whole genome shotgun (WGS) entry which is preliminary data.</text>
</comment>
<evidence type="ECO:0008006" key="3">
    <source>
        <dbReference type="Google" id="ProtNLM"/>
    </source>
</evidence>
<evidence type="ECO:0000313" key="2">
    <source>
        <dbReference type="Proteomes" id="UP001583186"/>
    </source>
</evidence>
<dbReference type="InterPro" id="IPR003961">
    <property type="entry name" value="FN3_dom"/>
</dbReference>
<gene>
    <name evidence="1" type="ORF">Sste5346_006229</name>
</gene>
<protein>
    <recommendedName>
        <fullName evidence="3">Fibronectin type-III domain-containing protein</fullName>
    </recommendedName>
</protein>